<dbReference type="KEGG" id="paur:FGL86_13990"/>
<dbReference type="PANTHER" id="PTHR34849:SF3">
    <property type="entry name" value="SSR2962 PROTEIN"/>
    <property type="match status" value="1"/>
</dbReference>
<gene>
    <name evidence="1" type="ORF">FGL86_13990</name>
</gene>
<sequence length="74" mass="8375">MSELHRITYDPELCGGRPCIRGMRIRVKDILDLLAADATREEILEDFPYLETEDITAALEYAARQSDHPVLSVA</sequence>
<dbReference type="InterPro" id="IPR009057">
    <property type="entry name" value="Homeodomain-like_sf"/>
</dbReference>
<dbReference type="InterPro" id="IPR007367">
    <property type="entry name" value="DUF433"/>
</dbReference>
<name>A0A5B8SSM8_9GAMM</name>
<evidence type="ECO:0000313" key="2">
    <source>
        <dbReference type="Proteomes" id="UP000321272"/>
    </source>
</evidence>
<organism evidence="1 2">
    <name type="scientific">Pistricoccus aurantiacus</name>
    <dbReference type="NCBI Taxonomy" id="1883414"/>
    <lineage>
        <taxon>Bacteria</taxon>
        <taxon>Pseudomonadati</taxon>
        <taxon>Pseudomonadota</taxon>
        <taxon>Gammaproteobacteria</taxon>
        <taxon>Oceanospirillales</taxon>
        <taxon>Halomonadaceae</taxon>
        <taxon>Pistricoccus</taxon>
    </lineage>
</organism>
<keyword evidence="2" id="KW-1185">Reference proteome</keyword>
<dbReference type="SUPFAM" id="SSF46689">
    <property type="entry name" value="Homeodomain-like"/>
    <property type="match status" value="1"/>
</dbReference>
<dbReference type="PANTHER" id="PTHR34849">
    <property type="entry name" value="SSL5025 PROTEIN"/>
    <property type="match status" value="1"/>
</dbReference>
<dbReference type="EMBL" id="CP042382">
    <property type="protein sequence ID" value="QEA40079.1"/>
    <property type="molecule type" value="Genomic_DNA"/>
</dbReference>
<accession>A0A5B8SSM8</accession>
<dbReference type="InterPro" id="IPR036388">
    <property type="entry name" value="WH-like_DNA-bd_sf"/>
</dbReference>
<protein>
    <submittedName>
        <fullName evidence="1">DUF433 domain-containing protein</fullName>
    </submittedName>
</protein>
<dbReference type="Gene3D" id="1.10.10.10">
    <property type="entry name" value="Winged helix-like DNA-binding domain superfamily/Winged helix DNA-binding domain"/>
    <property type="match status" value="1"/>
</dbReference>
<reference evidence="1 2" key="1">
    <citation type="submission" date="2019-06" db="EMBL/GenBank/DDBJ databases">
        <title>Genome analyses of bacteria isolated from kimchi.</title>
        <authorList>
            <person name="Lee S."/>
            <person name="Ahn S."/>
            <person name="Roh S."/>
        </authorList>
    </citation>
    <scope>NUCLEOTIDE SEQUENCE [LARGE SCALE GENOMIC DNA]</scope>
    <source>
        <strain evidence="1 2">CBA4606</strain>
    </source>
</reference>
<dbReference type="Pfam" id="PF04255">
    <property type="entry name" value="DUF433"/>
    <property type="match status" value="1"/>
</dbReference>
<dbReference type="AlphaFoldDB" id="A0A5B8SSM8"/>
<dbReference type="Proteomes" id="UP000321272">
    <property type="component" value="Chromosome"/>
</dbReference>
<proteinExistence type="predicted"/>
<dbReference type="RefSeq" id="WP_147185153.1">
    <property type="nucleotide sequence ID" value="NZ_CP042382.1"/>
</dbReference>
<evidence type="ECO:0000313" key="1">
    <source>
        <dbReference type="EMBL" id="QEA40079.1"/>
    </source>
</evidence>
<dbReference type="OrthoDB" id="9809515at2"/>